<dbReference type="AlphaFoldDB" id="A0AAD6YE91"/>
<feature type="transmembrane region" description="Helical" evidence="1">
    <location>
        <begin position="49"/>
        <end position="72"/>
    </location>
</feature>
<evidence type="ECO:0000313" key="3">
    <source>
        <dbReference type="EMBL" id="KAJ7205206.1"/>
    </source>
</evidence>
<dbReference type="PANTHER" id="PTHR40465">
    <property type="entry name" value="CHROMOSOME 1, WHOLE GENOME SHOTGUN SEQUENCE"/>
    <property type="match status" value="1"/>
</dbReference>
<keyword evidence="1" id="KW-1133">Transmembrane helix</keyword>
<organism evidence="3 4">
    <name type="scientific">Mycena pura</name>
    <dbReference type="NCBI Taxonomy" id="153505"/>
    <lineage>
        <taxon>Eukaryota</taxon>
        <taxon>Fungi</taxon>
        <taxon>Dikarya</taxon>
        <taxon>Basidiomycota</taxon>
        <taxon>Agaricomycotina</taxon>
        <taxon>Agaricomycetes</taxon>
        <taxon>Agaricomycetidae</taxon>
        <taxon>Agaricales</taxon>
        <taxon>Marasmiineae</taxon>
        <taxon>Mycenaceae</taxon>
        <taxon>Mycena</taxon>
    </lineage>
</organism>
<feature type="domain" description="DUF6534" evidence="2">
    <location>
        <begin position="165"/>
        <end position="251"/>
    </location>
</feature>
<evidence type="ECO:0000313" key="4">
    <source>
        <dbReference type="Proteomes" id="UP001219525"/>
    </source>
</evidence>
<comment type="caution">
    <text evidence="3">The sequence shown here is derived from an EMBL/GenBank/DDBJ whole genome shotgun (WGS) entry which is preliminary data.</text>
</comment>
<proteinExistence type="predicted"/>
<dbReference type="EMBL" id="JARJCW010000044">
    <property type="protein sequence ID" value="KAJ7205206.1"/>
    <property type="molecule type" value="Genomic_DNA"/>
</dbReference>
<feature type="transmembrane region" description="Helical" evidence="1">
    <location>
        <begin position="12"/>
        <end position="37"/>
    </location>
</feature>
<name>A0AAD6YE91_9AGAR</name>
<reference evidence="3" key="1">
    <citation type="submission" date="2023-03" db="EMBL/GenBank/DDBJ databases">
        <title>Massive genome expansion in bonnet fungi (Mycena s.s.) driven by repeated elements and novel gene families across ecological guilds.</title>
        <authorList>
            <consortium name="Lawrence Berkeley National Laboratory"/>
            <person name="Harder C.B."/>
            <person name="Miyauchi S."/>
            <person name="Viragh M."/>
            <person name="Kuo A."/>
            <person name="Thoen E."/>
            <person name="Andreopoulos B."/>
            <person name="Lu D."/>
            <person name="Skrede I."/>
            <person name="Drula E."/>
            <person name="Henrissat B."/>
            <person name="Morin E."/>
            <person name="Kohler A."/>
            <person name="Barry K."/>
            <person name="LaButti K."/>
            <person name="Morin E."/>
            <person name="Salamov A."/>
            <person name="Lipzen A."/>
            <person name="Mereny Z."/>
            <person name="Hegedus B."/>
            <person name="Baldrian P."/>
            <person name="Stursova M."/>
            <person name="Weitz H."/>
            <person name="Taylor A."/>
            <person name="Grigoriev I.V."/>
            <person name="Nagy L.G."/>
            <person name="Martin F."/>
            <person name="Kauserud H."/>
        </authorList>
    </citation>
    <scope>NUCLEOTIDE SEQUENCE</scope>
    <source>
        <strain evidence="3">9144</strain>
    </source>
</reference>
<evidence type="ECO:0000256" key="1">
    <source>
        <dbReference type="SAM" id="Phobius"/>
    </source>
</evidence>
<dbReference type="Proteomes" id="UP001219525">
    <property type="component" value="Unassembled WGS sequence"/>
</dbReference>
<dbReference type="PANTHER" id="PTHR40465:SF1">
    <property type="entry name" value="DUF6534 DOMAIN-CONTAINING PROTEIN"/>
    <property type="match status" value="1"/>
</dbReference>
<feature type="transmembrane region" description="Helical" evidence="1">
    <location>
        <begin position="163"/>
        <end position="181"/>
    </location>
</feature>
<keyword evidence="1" id="KW-0472">Membrane</keyword>
<keyword evidence="4" id="KW-1185">Reference proteome</keyword>
<sequence length="310" mass="34652">MDMPGLPSTVGIWLVTAFVEAILQGMGMLQGFLYFTWYHKDPWSVKATVALLLAIECVQMGASIGVVYEWFITGFGDLANLDVIHWQDLLQLSSLYLSMFVTQVHFARSIYQLDRKHIFLPSLILVLSLLAIGGGIAEVIAVIKVRRYSRLSATNSTYLLQTAAALAADILITFGLCWQLRKRRSEFQSTNKILNFLILTAINRSVFTMFFAILNMILFLTRPGTFAFMIALFVSDKLYMNSLLAMLNTRQFAIQAGGVGVAEQIAMPNFSSTSSHRNKQPGAVYIQTTREVRNDAGGEFELESMKIDAM</sequence>
<keyword evidence="1" id="KW-0812">Transmembrane</keyword>
<evidence type="ECO:0000259" key="2">
    <source>
        <dbReference type="Pfam" id="PF20152"/>
    </source>
</evidence>
<dbReference type="InterPro" id="IPR045339">
    <property type="entry name" value="DUF6534"/>
</dbReference>
<feature type="transmembrane region" description="Helical" evidence="1">
    <location>
        <begin position="92"/>
        <end position="111"/>
    </location>
</feature>
<dbReference type="Pfam" id="PF20152">
    <property type="entry name" value="DUF6534"/>
    <property type="match status" value="1"/>
</dbReference>
<accession>A0AAD6YE91</accession>
<feature type="transmembrane region" description="Helical" evidence="1">
    <location>
        <begin position="118"/>
        <end position="143"/>
    </location>
</feature>
<feature type="transmembrane region" description="Helical" evidence="1">
    <location>
        <begin position="193"/>
        <end position="220"/>
    </location>
</feature>
<gene>
    <name evidence="3" type="ORF">GGX14DRAFT_645047</name>
</gene>
<protein>
    <recommendedName>
        <fullName evidence="2">DUF6534 domain-containing protein</fullName>
    </recommendedName>
</protein>
<feature type="transmembrane region" description="Helical" evidence="1">
    <location>
        <begin position="226"/>
        <end position="247"/>
    </location>
</feature>